<dbReference type="RefSeq" id="XP_070882916.1">
    <property type="nucleotide sequence ID" value="XM_071025973.1"/>
</dbReference>
<keyword evidence="3" id="KW-1185">Reference proteome</keyword>
<protein>
    <submittedName>
        <fullName evidence="2">Uncharacterized protein</fullName>
    </submittedName>
</protein>
<feature type="compositionally biased region" description="Polar residues" evidence="1">
    <location>
        <begin position="87"/>
        <end position="97"/>
    </location>
</feature>
<dbReference type="GeneID" id="98141045"/>
<feature type="compositionally biased region" description="Polar residues" evidence="1">
    <location>
        <begin position="142"/>
        <end position="174"/>
    </location>
</feature>
<organism evidence="2 3">
    <name type="scientific">Aspergillus lucknowensis</name>
    <dbReference type="NCBI Taxonomy" id="176173"/>
    <lineage>
        <taxon>Eukaryota</taxon>
        <taxon>Fungi</taxon>
        <taxon>Dikarya</taxon>
        <taxon>Ascomycota</taxon>
        <taxon>Pezizomycotina</taxon>
        <taxon>Eurotiomycetes</taxon>
        <taxon>Eurotiomycetidae</taxon>
        <taxon>Eurotiales</taxon>
        <taxon>Aspergillaceae</taxon>
        <taxon>Aspergillus</taxon>
        <taxon>Aspergillus subgen. Nidulantes</taxon>
    </lineage>
</organism>
<feature type="compositionally biased region" description="Pro residues" evidence="1">
    <location>
        <begin position="99"/>
        <end position="113"/>
    </location>
</feature>
<proteinExistence type="predicted"/>
<name>A0ABR4LKN7_9EURO</name>
<accession>A0ABR4LKN7</accession>
<gene>
    <name evidence="2" type="ORF">BJX67DRAFT_233796</name>
</gene>
<evidence type="ECO:0000313" key="3">
    <source>
        <dbReference type="Proteomes" id="UP001610432"/>
    </source>
</evidence>
<evidence type="ECO:0000256" key="1">
    <source>
        <dbReference type="SAM" id="MobiDB-lite"/>
    </source>
</evidence>
<sequence>MPIPTRLVPGRDPRKQPASVGRSLTNPKPSSATTQQTEQITPRTVPSALPSRRQSLVKPSQLKTPSSAKSGGIPTSTRTVGRGPTSPVKQNDRQQNGRPPSPKKMEMPPPPRPIRSSSLRQPPNSNTATPTVARGHTRHRSQVVTPNTPKTPQTPSVAGASRSRNQFNTYQQHYTPKKTPKPPTPTPSVTATPDRPPLIPSSWPEIAALQTELLQLSLFHKSSLQHSNRWENDAEKQLQNKYISVARDYRAILDVEKESQRKINGQALHDWLQNSREHNGQQGFAQQVQLLSQIAQEVYDIGDSRGGRYTIAVREFENWLQKVEEIKAARSSYGEGQDSALFIDPIDHRWKEDTTALIMKLELASRQLQSLDILGFGEVEALDGSALFRTAKGLGDLMGLMVEELSAIRRIEASIVKSETTGVSQLAQQLIAMQPRENPPKAILRTGNWRRSSPKS</sequence>
<dbReference type="Proteomes" id="UP001610432">
    <property type="component" value="Unassembled WGS sequence"/>
</dbReference>
<feature type="compositionally biased region" description="Polar residues" evidence="1">
    <location>
        <begin position="22"/>
        <end position="44"/>
    </location>
</feature>
<feature type="region of interest" description="Disordered" evidence="1">
    <location>
        <begin position="1"/>
        <end position="194"/>
    </location>
</feature>
<reference evidence="2 3" key="1">
    <citation type="submission" date="2024-07" db="EMBL/GenBank/DDBJ databases">
        <title>Section-level genome sequencing and comparative genomics of Aspergillus sections Usti and Cavernicolus.</title>
        <authorList>
            <consortium name="Lawrence Berkeley National Laboratory"/>
            <person name="Nybo J.L."/>
            <person name="Vesth T.C."/>
            <person name="Theobald S."/>
            <person name="Frisvad J.C."/>
            <person name="Larsen T.O."/>
            <person name="Kjaerboelling I."/>
            <person name="Rothschild-Mancinelli K."/>
            <person name="Lyhne E.K."/>
            <person name="Kogle M.E."/>
            <person name="Barry K."/>
            <person name="Clum A."/>
            <person name="Na H."/>
            <person name="Ledsgaard L."/>
            <person name="Lin J."/>
            <person name="Lipzen A."/>
            <person name="Kuo A."/>
            <person name="Riley R."/>
            <person name="Mondo S."/>
            <person name="Labutti K."/>
            <person name="Haridas S."/>
            <person name="Pangalinan J."/>
            <person name="Salamov A.A."/>
            <person name="Simmons B.A."/>
            <person name="Magnuson J.K."/>
            <person name="Chen J."/>
            <person name="Drula E."/>
            <person name="Henrissat B."/>
            <person name="Wiebenga A."/>
            <person name="Lubbers R.J."/>
            <person name="Gomes A.C."/>
            <person name="Macurrencykelacurrency M.R."/>
            <person name="Stajich J."/>
            <person name="Grigoriev I.V."/>
            <person name="Mortensen U.H."/>
            <person name="De Vries R.P."/>
            <person name="Baker S.E."/>
            <person name="Andersen M.R."/>
        </authorList>
    </citation>
    <scope>NUCLEOTIDE SEQUENCE [LARGE SCALE GENOMIC DNA]</scope>
    <source>
        <strain evidence="2 3">CBS 449.75</strain>
    </source>
</reference>
<feature type="compositionally biased region" description="Low complexity" evidence="1">
    <location>
        <begin position="114"/>
        <end position="123"/>
    </location>
</feature>
<evidence type="ECO:0000313" key="2">
    <source>
        <dbReference type="EMBL" id="KAL2863937.1"/>
    </source>
</evidence>
<feature type="compositionally biased region" description="Polar residues" evidence="1">
    <location>
        <begin position="52"/>
        <end position="79"/>
    </location>
</feature>
<dbReference type="EMBL" id="JBFXLQ010000046">
    <property type="protein sequence ID" value="KAL2863937.1"/>
    <property type="molecule type" value="Genomic_DNA"/>
</dbReference>
<comment type="caution">
    <text evidence="2">The sequence shown here is derived from an EMBL/GenBank/DDBJ whole genome shotgun (WGS) entry which is preliminary data.</text>
</comment>